<gene>
    <name evidence="13" type="ORF">RC74_05005</name>
</gene>
<dbReference type="AlphaFoldDB" id="A0A126UXE0"/>
<dbReference type="GO" id="GO:0004356">
    <property type="term" value="F:glutamine synthetase activity"/>
    <property type="evidence" value="ECO:0007669"/>
    <property type="project" value="InterPro"/>
</dbReference>
<sequence>MRATEIKSIVAQLPDHLQEWLAGRNPEEIEAVVPDMVGIGRGKAMPGRKFASEQTMFLPTSIFFQTITGGYADVAIANAWAESDLVLVPDLSTGRAVPWTSDVTIQVICDVHTQDGKLSGLAPRNVLKRVLDLYSARGWKPVVAPEMEFYLTKPNVDPDLPIVPPIGRSGRQGVGRQAYSISGVDEYSAVVDDIYDFAEAQGLEIDTVMQEGGAGQLEINLNHGDPLKLADQVFMFKRTIREAALRHDCYATFMAKPMENEPGSAMHVHQSVVDIETGASVFNDKNDQATELFHGFLAGQQTYLNSVVCLLAPYVNSYRRLVPGESAPINLEWGTDNRSTGLRIPISKPESRRVECRVVGMDANPYLAMAACLACGYLGMVEKLKPREPIVSDAGDLPHELPHDVKEALKAFENAPKVQELLGVEFSQLYIAIKRSEQNDFLRVISPWEREHLLLNV</sequence>
<evidence type="ECO:0000256" key="3">
    <source>
        <dbReference type="ARBA" id="ARBA00009897"/>
    </source>
</evidence>
<keyword evidence="7" id="KW-0460">Magnesium</keyword>
<dbReference type="SUPFAM" id="SSF54368">
    <property type="entry name" value="Glutamine synthetase, N-terminal domain"/>
    <property type="match status" value="1"/>
</dbReference>
<evidence type="ECO:0000259" key="12">
    <source>
        <dbReference type="PROSITE" id="PS51987"/>
    </source>
</evidence>
<dbReference type="Gene3D" id="3.10.20.70">
    <property type="entry name" value="Glutamine synthetase, N-terminal domain"/>
    <property type="match status" value="1"/>
</dbReference>
<evidence type="ECO:0000256" key="5">
    <source>
        <dbReference type="ARBA" id="ARBA00022741"/>
    </source>
</evidence>
<dbReference type="PROSITE" id="PS51986">
    <property type="entry name" value="GS_BETA_GRASP"/>
    <property type="match status" value="1"/>
</dbReference>
<accession>A0A126UXE0</accession>
<dbReference type="InterPro" id="IPR027303">
    <property type="entry name" value="Gln_synth_gly_rich_site"/>
</dbReference>
<name>A0A126UXE0_9RHOB</name>
<keyword evidence="5" id="KW-0547">Nucleotide-binding</keyword>
<dbReference type="PANTHER" id="PTHR43785">
    <property type="entry name" value="GAMMA-GLUTAMYLPUTRESCINE SYNTHETASE"/>
    <property type="match status" value="1"/>
</dbReference>
<dbReference type="InterPro" id="IPR008146">
    <property type="entry name" value="Gln_synth_cat_dom"/>
</dbReference>
<dbReference type="InterPro" id="IPR014746">
    <property type="entry name" value="Gln_synth/guanido_kin_cat_dom"/>
</dbReference>
<evidence type="ECO:0000256" key="4">
    <source>
        <dbReference type="ARBA" id="ARBA00022598"/>
    </source>
</evidence>
<evidence type="ECO:0000256" key="10">
    <source>
        <dbReference type="RuleBase" id="RU000384"/>
    </source>
</evidence>
<dbReference type="SMART" id="SM01230">
    <property type="entry name" value="Gln-synt_C"/>
    <property type="match status" value="1"/>
</dbReference>
<keyword evidence="14" id="KW-1185">Reference proteome</keyword>
<dbReference type="GO" id="GO:0006542">
    <property type="term" value="P:glutamine biosynthetic process"/>
    <property type="evidence" value="ECO:0007669"/>
    <property type="project" value="InterPro"/>
</dbReference>
<dbReference type="Pfam" id="PF00120">
    <property type="entry name" value="Gln-synt_C"/>
    <property type="match status" value="1"/>
</dbReference>
<evidence type="ECO:0000256" key="7">
    <source>
        <dbReference type="ARBA" id="ARBA00022842"/>
    </source>
</evidence>
<comment type="cofactor">
    <cofactor evidence="1">
        <name>Mg(2+)</name>
        <dbReference type="ChEBI" id="CHEBI:18420"/>
    </cofactor>
</comment>
<dbReference type="OrthoDB" id="9807095at2"/>
<dbReference type="Gene3D" id="3.30.590.10">
    <property type="entry name" value="Glutamine synthetase/guanido kinase, catalytic domain"/>
    <property type="match status" value="1"/>
</dbReference>
<reference evidence="13 14" key="1">
    <citation type="submission" date="2016-02" db="EMBL/GenBank/DDBJ databases">
        <title>Complete genome sequence of Halocynthiibacter arcticus PAMC 20958t from arctic marine sediment.</title>
        <authorList>
            <person name="Lee Y.M."/>
            <person name="Baek K."/>
            <person name="Lee H.K."/>
            <person name="Shin S.C."/>
        </authorList>
    </citation>
    <scope>NUCLEOTIDE SEQUENCE [LARGE SCALE GENOMIC DNA]</scope>
    <source>
        <strain evidence="13">PAMC 20958</strain>
    </source>
</reference>
<evidence type="ECO:0000313" key="13">
    <source>
        <dbReference type="EMBL" id="AML50728.1"/>
    </source>
</evidence>
<evidence type="ECO:0000259" key="11">
    <source>
        <dbReference type="PROSITE" id="PS51986"/>
    </source>
</evidence>
<dbReference type="Proteomes" id="UP000070371">
    <property type="component" value="Chromosome"/>
</dbReference>
<evidence type="ECO:0000256" key="8">
    <source>
        <dbReference type="ARBA" id="ARBA00023231"/>
    </source>
</evidence>
<evidence type="ECO:0000256" key="9">
    <source>
        <dbReference type="PROSITE-ProRule" id="PRU01330"/>
    </source>
</evidence>
<evidence type="ECO:0000256" key="1">
    <source>
        <dbReference type="ARBA" id="ARBA00001946"/>
    </source>
</evidence>
<evidence type="ECO:0000256" key="6">
    <source>
        <dbReference type="ARBA" id="ARBA00022840"/>
    </source>
</evidence>
<dbReference type="GO" id="GO:0005524">
    <property type="term" value="F:ATP binding"/>
    <property type="evidence" value="ECO:0007669"/>
    <property type="project" value="UniProtKB-KW"/>
</dbReference>
<dbReference type="PROSITE" id="PS00181">
    <property type="entry name" value="GLNA_ATP"/>
    <property type="match status" value="1"/>
</dbReference>
<dbReference type="RefSeq" id="WP_039002354.1">
    <property type="nucleotide sequence ID" value="NZ_CP014327.1"/>
</dbReference>
<dbReference type="InterPro" id="IPR036651">
    <property type="entry name" value="Gln_synt_N_sf"/>
</dbReference>
<dbReference type="PANTHER" id="PTHR43785:SF3">
    <property type="entry name" value="GS CATALYTIC DOMAIN-CONTAINING PROTEIN"/>
    <property type="match status" value="1"/>
</dbReference>
<evidence type="ECO:0000256" key="2">
    <source>
        <dbReference type="ARBA" id="ARBA00003117"/>
    </source>
</evidence>
<organism evidence="13 14">
    <name type="scientific">Falsihalocynthiibacter arcticus</name>
    <dbReference type="NCBI Taxonomy" id="1579316"/>
    <lineage>
        <taxon>Bacteria</taxon>
        <taxon>Pseudomonadati</taxon>
        <taxon>Pseudomonadota</taxon>
        <taxon>Alphaproteobacteria</taxon>
        <taxon>Rhodobacterales</taxon>
        <taxon>Roseobacteraceae</taxon>
        <taxon>Falsihalocynthiibacter</taxon>
    </lineage>
</organism>
<proteinExistence type="inferred from homology"/>
<dbReference type="EMBL" id="CP014327">
    <property type="protein sequence ID" value="AML50728.1"/>
    <property type="molecule type" value="Genomic_DNA"/>
</dbReference>
<dbReference type="GO" id="GO:0006598">
    <property type="term" value="P:polyamine catabolic process"/>
    <property type="evidence" value="ECO:0007669"/>
    <property type="project" value="TreeGrafter"/>
</dbReference>
<dbReference type="PROSITE" id="PS51987">
    <property type="entry name" value="GS_CATALYTIC"/>
    <property type="match status" value="1"/>
</dbReference>
<dbReference type="FunFam" id="3.30.590.10:FF:000005">
    <property type="entry name" value="Probable glutamine synthetase"/>
    <property type="match status" value="1"/>
</dbReference>
<dbReference type="InterPro" id="IPR008147">
    <property type="entry name" value="Gln_synt_N"/>
</dbReference>
<keyword evidence="6" id="KW-0067">ATP-binding</keyword>
<evidence type="ECO:0000313" key="14">
    <source>
        <dbReference type="Proteomes" id="UP000070371"/>
    </source>
</evidence>
<feature type="domain" description="GS catalytic" evidence="12">
    <location>
        <begin position="123"/>
        <end position="457"/>
    </location>
</feature>
<dbReference type="STRING" id="1579316.RC74_05005"/>
<feature type="domain" description="GS beta-grasp" evidence="11">
    <location>
        <begin position="27"/>
        <end position="116"/>
    </location>
</feature>
<comment type="similarity">
    <text evidence="3 9 10">Belongs to the glutamine synthetase family.</text>
</comment>
<dbReference type="SUPFAM" id="SSF55931">
    <property type="entry name" value="Glutamine synthetase/guanido kinase"/>
    <property type="match status" value="1"/>
</dbReference>
<keyword evidence="8" id="KW-0535">Nitrogen fixation</keyword>
<keyword evidence="4" id="KW-0436">Ligase</keyword>
<dbReference type="KEGG" id="hat:RC74_05005"/>
<comment type="function">
    <text evidence="2">Catalyzes the ATP-dependent biosynthesis of glutamine from glutamate and ammonia.</text>
</comment>
<protein>
    <submittedName>
        <fullName evidence="13">Glutamine synthetase</fullName>
    </submittedName>
</protein>